<dbReference type="AlphaFoldDB" id="C1DCS2"/>
<dbReference type="Pfam" id="PF13683">
    <property type="entry name" value="rve_3"/>
    <property type="match status" value="1"/>
</dbReference>
<organism evidence="2 3">
    <name type="scientific">Laribacter hongkongensis (strain HLHK9)</name>
    <dbReference type="NCBI Taxonomy" id="557598"/>
    <lineage>
        <taxon>Bacteria</taxon>
        <taxon>Pseudomonadati</taxon>
        <taxon>Pseudomonadota</taxon>
        <taxon>Betaproteobacteria</taxon>
        <taxon>Neisseriales</taxon>
        <taxon>Aquaspirillaceae</taxon>
        <taxon>Laribacter</taxon>
    </lineage>
</organism>
<evidence type="ECO:0000313" key="3">
    <source>
        <dbReference type="Proteomes" id="UP000002010"/>
    </source>
</evidence>
<dbReference type="PANTHER" id="PTHR47515">
    <property type="entry name" value="LOW CALCIUM RESPONSE LOCUS PROTEIN T"/>
    <property type="match status" value="1"/>
</dbReference>
<gene>
    <name evidence="2" type="ordered locus">LHK_02711</name>
</gene>
<dbReference type="GO" id="GO:0003676">
    <property type="term" value="F:nucleic acid binding"/>
    <property type="evidence" value="ECO:0007669"/>
    <property type="project" value="InterPro"/>
</dbReference>
<dbReference type="Proteomes" id="UP000002010">
    <property type="component" value="Chromosome"/>
</dbReference>
<accession>C1DCS2</accession>
<evidence type="ECO:0000313" key="2">
    <source>
        <dbReference type="EMBL" id="ACO75692.1"/>
    </source>
</evidence>
<sequence length="128" mass="14735">MSGQYVTRMLDQIAQFRGYPLVVRTDNGPEFTSRVFMDWARRYGIQHILIPPGRPMQNGYVESFNARFCDKYLNALAEARQIIADWRDDYSQVRPHGSIGRIPPAVFAARYRQQQATEGSSSITTMRT</sequence>
<dbReference type="InterPro" id="IPR001584">
    <property type="entry name" value="Integrase_cat-core"/>
</dbReference>
<dbReference type="SUPFAM" id="SSF53098">
    <property type="entry name" value="Ribonuclease H-like"/>
    <property type="match status" value="1"/>
</dbReference>
<dbReference type="HOGENOM" id="CLU_027402_31_6_4"/>
<protein>
    <submittedName>
        <fullName evidence="2">IS1477 transposase</fullName>
    </submittedName>
</protein>
<dbReference type="InterPro" id="IPR012337">
    <property type="entry name" value="RNaseH-like_sf"/>
</dbReference>
<dbReference type="EMBL" id="CP001154">
    <property type="protein sequence ID" value="ACO75692.1"/>
    <property type="molecule type" value="Genomic_DNA"/>
</dbReference>
<evidence type="ECO:0000259" key="1">
    <source>
        <dbReference type="PROSITE" id="PS50994"/>
    </source>
</evidence>
<dbReference type="KEGG" id="lhk:LHK_02711"/>
<dbReference type="STRING" id="557598.LHK_02711"/>
<keyword evidence="3" id="KW-1185">Reference proteome</keyword>
<feature type="domain" description="Integrase catalytic" evidence="1">
    <location>
        <begin position="1"/>
        <end position="111"/>
    </location>
</feature>
<dbReference type="eggNOG" id="COG2801">
    <property type="taxonomic scope" value="Bacteria"/>
</dbReference>
<dbReference type="PROSITE" id="PS50994">
    <property type="entry name" value="INTEGRASE"/>
    <property type="match status" value="1"/>
</dbReference>
<dbReference type="PANTHER" id="PTHR47515:SF1">
    <property type="entry name" value="BLR2054 PROTEIN"/>
    <property type="match status" value="1"/>
</dbReference>
<proteinExistence type="predicted"/>
<reference evidence="2 3" key="1">
    <citation type="journal article" date="2009" name="PLoS Genet.">
        <title>The complete genome and proteome of Laribacter hongkongensis reveal potential mechanisms for adaptations to different temperatures and habitats.</title>
        <authorList>
            <person name="Woo P.C."/>
            <person name="Lau S.K."/>
            <person name="Tse H."/>
            <person name="Teng J.L."/>
            <person name="Curreem S.O."/>
            <person name="Tsang A.K."/>
            <person name="Fan R.Y."/>
            <person name="Wong G.K."/>
            <person name="Huang Y."/>
            <person name="Loman N.J."/>
            <person name="Snyder L.A."/>
            <person name="Cai J.J."/>
            <person name="Huang J.D."/>
            <person name="Mak W."/>
            <person name="Pallen M.J."/>
            <person name="Lok S."/>
            <person name="Yuen K.Y."/>
        </authorList>
    </citation>
    <scope>NUCLEOTIDE SEQUENCE [LARGE SCALE GENOMIC DNA]</scope>
    <source>
        <strain evidence="2 3">HLHK9</strain>
    </source>
</reference>
<dbReference type="Gene3D" id="3.30.420.10">
    <property type="entry name" value="Ribonuclease H-like superfamily/Ribonuclease H"/>
    <property type="match status" value="1"/>
</dbReference>
<name>C1DCS2_LARHH</name>
<dbReference type="InterPro" id="IPR036397">
    <property type="entry name" value="RNaseH_sf"/>
</dbReference>
<dbReference type="GO" id="GO:0015074">
    <property type="term" value="P:DNA integration"/>
    <property type="evidence" value="ECO:0007669"/>
    <property type="project" value="InterPro"/>
</dbReference>